<dbReference type="Gene3D" id="3.40.47.10">
    <property type="match status" value="1"/>
</dbReference>
<keyword evidence="2" id="KW-0012">Acyltransferase</keyword>
<dbReference type="AlphaFoldDB" id="A0A2A3X1J9"/>
<evidence type="ECO:0000313" key="5">
    <source>
        <dbReference type="Proteomes" id="UP000218377"/>
    </source>
</evidence>
<dbReference type="RefSeq" id="WP_083476082.1">
    <property type="nucleotide sequence ID" value="NZ_NRGX01000001.1"/>
</dbReference>
<dbReference type="SUPFAM" id="SSF53901">
    <property type="entry name" value="Thiolase-like"/>
    <property type="match status" value="1"/>
</dbReference>
<evidence type="ECO:0000313" key="4">
    <source>
        <dbReference type="EMBL" id="PCC17529.1"/>
    </source>
</evidence>
<dbReference type="GO" id="GO:0016746">
    <property type="term" value="F:acyltransferase activity"/>
    <property type="evidence" value="ECO:0007669"/>
    <property type="project" value="UniProtKB-KW"/>
</dbReference>
<comment type="caution">
    <text evidence="4">The sequence shown here is derived from an EMBL/GenBank/DDBJ whole genome shotgun (WGS) entry which is preliminary data.</text>
</comment>
<dbReference type="PANTHER" id="PTHR34069:SF2">
    <property type="entry name" value="BETA-KETOACYL-[ACYL-CARRIER-PROTEIN] SYNTHASE III"/>
    <property type="match status" value="1"/>
</dbReference>
<evidence type="ECO:0000256" key="1">
    <source>
        <dbReference type="ARBA" id="ARBA00022679"/>
    </source>
</evidence>
<protein>
    <recommendedName>
        <fullName evidence="3">Beta-ketoacyl-[acyl-carrier-protein] synthase III C-terminal domain-containing protein</fullName>
    </recommendedName>
</protein>
<organism evidence="4 5">
    <name type="scientific">Brevibacterium aurantiacum</name>
    <dbReference type="NCBI Taxonomy" id="273384"/>
    <lineage>
        <taxon>Bacteria</taxon>
        <taxon>Bacillati</taxon>
        <taxon>Actinomycetota</taxon>
        <taxon>Actinomycetes</taxon>
        <taxon>Micrococcales</taxon>
        <taxon>Brevibacteriaceae</taxon>
        <taxon>Brevibacterium</taxon>
    </lineage>
</organism>
<dbReference type="Proteomes" id="UP000218377">
    <property type="component" value="Unassembled WGS sequence"/>
</dbReference>
<dbReference type="GO" id="GO:0044550">
    <property type="term" value="P:secondary metabolite biosynthetic process"/>
    <property type="evidence" value="ECO:0007669"/>
    <property type="project" value="TreeGrafter"/>
</dbReference>
<dbReference type="InterPro" id="IPR013747">
    <property type="entry name" value="ACP_syn_III_C"/>
</dbReference>
<dbReference type="Pfam" id="PF08541">
    <property type="entry name" value="ACP_syn_III_C"/>
    <property type="match status" value="1"/>
</dbReference>
<dbReference type="InterPro" id="IPR016039">
    <property type="entry name" value="Thiolase-like"/>
</dbReference>
<gene>
    <name evidence="4" type="ORF">CIK79_04045</name>
</gene>
<dbReference type="GeneID" id="303219846"/>
<dbReference type="PANTHER" id="PTHR34069">
    <property type="entry name" value="3-OXOACYL-[ACYL-CARRIER-PROTEIN] SYNTHASE 3"/>
    <property type="match status" value="1"/>
</dbReference>
<name>A0A2A3X1J9_BREAU</name>
<accession>A0A2A3X1J9</accession>
<proteinExistence type="predicted"/>
<feature type="domain" description="Beta-ketoacyl-[acyl-carrier-protein] synthase III C-terminal" evidence="3">
    <location>
        <begin position="7"/>
        <end position="92"/>
    </location>
</feature>
<evidence type="ECO:0000259" key="3">
    <source>
        <dbReference type="Pfam" id="PF08541"/>
    </source>
</evidence>
<reference evidence="4 5" key="1">
    <citation type="journal article" date="2017" name="Elife">
        <title>Extensive horizontal gene transfer in cheese-associated bacteria.</title>
        <authorList>
            <person name="Bonham K.S."/>
            <person name="Wolfe B.E."/>
            <person name="Dutton R.J."/>
        </authorList>
    </citation>
    <scope>NUCLEOTIDE SEQUENCE [LARGE SCALE GENOMIC DNA]</scope>
    <source>
        <strain evidence="4 5">JB5</strain>
    </source>
</reference>
<keyword evidence="1" id="KW-0808">Transferase</keyword>
<dbReference type="EMBL" id="NRGX01000001">
    <property type="protein sequence ID" value="PCC17529.1"/>
    <property type="molecule type" value="Genomic_DNA"/>
</dbReference>
<evidence type="ECO:0000256" key="2">
    <source>
        <dbReference type="ARBA" id="ARBA00023315"/>
    </source>
</evidence>
<sequence>MHSFLVDAGVAPSEAAHFVPHQANSVMLAELLDTLDLPNATQHLVVERLGNPGSASIAITLSELATPGQAIPGDYVLLAAFGGGMSVGLTLIQ</sequence>